<accession>A0A841PU18</accession>
<dbReference type="AlphaFoldDB" id="A0A841PU18"/>
<evidence type="ECO:0000313" key="1">
    <source>
        <dbReference type="EMBL" id="MBB6413532.1"/>
    </source>
</evidence>
<reference evidence="1 2" key="1">
    <citation type="submission" date="2020-08" db="EMBL/GenBank/DDBJ databases">
        <title>Genomic Encyclopedia of Type Strains, Phase IV (KMG-IV): sequencing the most valuable type-strain genomes for metagenomic binning, comparative biology and taxonomic classification.</title>
        <authorList>
            <person name="Goeker M."/>
        </authorList>
    </citation>
    <scope>NUCLEOTIDE SEQUENCE [LARGE SCALE GENOMIC DNA]</scope>
    <source>
        <strain evidence="1 2">DSM 100039</strain>
    </source>
</reference>
<dbReference type="Proteomes" id="UP000556329">
    <property type="component" value="Unassembled WGS sequence"/>
</dbReference>
<proteinExistence type="predicted"/>
<comment type="caution">
    <text evidence="1">The sequence shown here is derived from an EMBL/GenBank/DDBJ whole genome shotgun (WGS) entry which is preliminary data.</text>
</comment>
<evidence type="ECO:0000313" key="2">
    <source>
        <dbReference type="Proteomes" id="UP000556329"/>
    </source>
</evidence>
<organism evidence="1 2">
    <name type="scientific">Mesorhizobium sangaii</name>
    <dbReference type="NCBI Taxonomy" id="505389"/>
    <lineage>
        <taxon>Bacteria</taxon>
        <taxon>Pseudomonadati</taxon>
        <taxon>Pseudomonadota</taxon>
        <taxon>Alphaproteobacteria</taxon>
        <taxon>Hyphomicrobiales</taxon>
        <taxon>Phyllobacteriaceae</taxon>
        <taxon>Mesorhizobium</taxon>
    </lineage>
</organism>
<dbReference type="EMBL" id="JACHEF010000008">
    <property type="protein sequence ID" value="MBB6413532.1"/>
    <property type="molecule type" value="Genomic_DNA"/>
</dbReference>
<sequence length="27" mass="2828">MLSQAAAYLRWLAGIDAIAQRGGAPRA</sequence>
<protein>
    <submittedName>
        <fullName evidence="1">Uncharacterized protein</fullName>
    </submittedName>
</protein>
<keyword evidence="2" id="KW-1185">Reference proteome</keyword>
<gene>
    <name evidence="1" type="ORF">HNQ71_006236</name>
</gene>
<name>A0A841PU18_9HYPH</name>